<dbReference type="PANTHER" id="PTHR35371:SF1">
    <property type="entry name" value="BLR7753 PROTEIN"/>
    <property type="match status" value="1"/>
</dbReference>
<evidence type="ECO:0000256" key="4">
    <source>
        <dbReference type="ARBA" id="ARBA00023136"/>
    </source>
</evidence>
<feature type="transmembrane region" description="Helical" evidence="5">
    <location>
        <begin position="71"/>
        <end position="91"/>
    </location>
</feature>
<keyword evidence="7" id="KW-1185">Reference proteome</keyword>
<evidence type="ECO:0000256" key="5">
    <source>
        <dbReference type="SAM" id="Phobius"/>
    </source>
</evidence>
<gene>
    <name evidence="6" type="ORF">QBC46DRAFT_373869</name>
</gene>
<dbReference type="InterPro" id="IPR023352">
    <property type="entry name" value="MAPEG-like_dom_sf"/>
</dbReference>
<evidence type="ECO:0000256" key="1">
    <source>
        <dbReference type="ARBA" id="ARBA00004370"/>
    </source>
</evidence>
<name>A0AAN6NJ37_9PEZI</name>
<protein>
    <submittedName>
        <fullName evidence="6">Uncharacterized protein</fullName>
    </submittedName>
</protein>
<feature type="transmembrane region" description="Helical" evidence="5">
    <location>
        <begin position="103"/>
        <end position="121"/>
    </location>
</feature>
<keyword evidence="4 5" id="KW-0472">Membrane</keyword>
<dbReference type="Proteomes" id="UP001303473">
    <property type="component" value="Unassembled WGS sequence"/>
</dbReference>
<dbReference type="InterPro" id="IPR001129">
    <property type="entry name" value="Membr-assoc_MAPEG"/>
</dbReference>
<organism evidence="6 7">
    <name type="scientific">Diplogelasinospora grovesii</name>
    <dbReference type="NCBI Taxonomy" id="303347"/>
    <lineage>
        <taxon>Eukaryota</taxon>
        <taxon>Fungi</taxon>
        <taxon>Dikarya</taxon>
        <taxon>Ascomycota</taxon>
        <taxon>Pezizomycotina</taxon>
        <taxon>Sordariomycetes</taxon>
        <taxon>Sordariomycetidae</taxon>
        <taxon>Sordariales</taxon>
        <taxon>Diplogelasinosporaceae</taxon>
        <taxon>Diplogelasinospora</taxon>
    </lineage>
</organism>
<dbReference type="GO" id="GO:0016020">
    <property type="term" value="C:membrane"/>
    <property type="evidence" value="ECO:0007669"/>
    <property type="project" value="UniProtKB-SubCell"/>
</dbReference>
<evidence type="ECO:0000256" key="3">
    <source>
        <dbReference type="ARBA" id="ARBA00022989"/>
    </source>
</evidence>
<dbReference type="PANTHER" id="PTHR35371">
    <property type="entry name" value="INNER MEMBRANE PROTEIN"/>
    <property type="match status" value="1"/>
</dbReference>
<feature type="transmembrane region" description="Helical" evidence="5">
    <location>
        <begin position="12"/>
        <end position="31"/>
    </location>
</feature>
<accession>A0AAN6NJ37</accession>
<proteinExistence type="predicted"/>
<comment type="subcellular location">
    <subcellularLocation>
        <location evidence="1">Membrane</location>
    </subcellularLocation>
</comment>
<dbReference type="SUPFAM" id="SSF161084">
    <property type="entry name" value="MAPEG domain-like"/>
    <property type="match status" value="1"/>
</dbReference>
<evidence type="ECO:0000313" key="7">
    <source>
        <dbReference type="Proteomes" id="UP001303473"/>
    </source>
</evidence>
<comment type="caution">
    <text evidence="6">The sequence shown here is derived from an EMBL/GenBank/DDBJ whole genome shotgun (WGS) entry which is preliminary data.</text>
</comment>
<sequence>MAALDLLTTTNLSYHSIPAAFVLAMIPHTYANMAAGKNYDLANPRKTAEHLQKDTTLNKVTLRRIQRAQAAAANGLETIALYAAAVVAANTSGRITIPTLNKLALGYLAARALYNFTYVILQDNARIAPLRTLFWAASIGVIFALFTMAA</sequence>
<dbReference type="Gene3D" id="1.20.120.550">
    <property type="entry name" value="Membrane associated eicosanoid/glutathione metabolism-like domain"/>
    <property type="match status" value="1"/>
</dbReference>
<reference evidence="7" key="1">
    <citation type="journal article" date="2023" name="Mol. Phylogenet. Evol.">
        <title>Genome-scale phylogeny and comparative genomics of the fungal order Sordariales.</title>
        <authorList>
            <person name="Hensen N."/>
            <person name="Bonometti L."/>
            <person name="Westerberg I."/>
            <person name="Brannstrom I.O."/>
            <person name="Guillou S."/>
            <person name="Cros-Aarteil S."/>
            <person name="Calhoun S."/>
            <person name="Haridas S."/>
            <person name="Kuo A."/>
            <person name="Mondo S."/>
            <person name="Pangilinan J."/>
            <person name="Riley R."/>
            <person name="LaButti K."/>
            <person name="Andreopoulos B."/>
            <person name="Lipzen A."/>
            <person name="Chen C."/>
            <person name="Yan M."/>
            <person name="Daum C."/>
            <person name="Ng V."/>
            <person name="Clum A."/>
            <person name="Steindorff A."/>
            <person name="Ohm R.A."/>
            <person name="Martin F."/>
            <person name="Silar P."/>
            <person name="Natvig D.O."/>
            <person name="Lalanne C."/>
            <person name="Gautier V."/>
            <person name="Ament-Velasquez S.L."/>
            <person name="Kruys A."/>
            <person name="Hutchinson M.I."/>
            <person name="Powell A.J."/>
            <person name="Barry K."/>
            <person name="Miller A.N."/>
            <person name="Grigoriev I.V."/>
            <person name="Debuchy R."/>
            <person name="Gladieux P."/>
            <person name="Hiltunen Thoren M."/>
            <person name="Johannesson H."/>
        </authorList>
    </citation>
    <scope>NUCLEOTIDE SEQUENCE [LARGE SCALE GENOMIC DNA]</scope>
    <source>
        <strain evidence="7">CBS 340.73</strain>
    </source>
</reference>
<evidence type="ECO:0000313" key="6">
    <source>
        <dbReference type="EMBL" id="KAK3944622.1"/>
    </source>
</evidence>
<dbReference type="EMBL" id="MU853758">
    <property type="protein sequence ID" value="KAK3944622.1"/>
    <property type="molecule type" value="Genomic_DNA"/>
</dbReference>
<dbReference type="Pfam" id="PF01124">
    <property type="entry name" value="MAPEG"/>
    <property type="match status" value="1"/>
</dbReference>
<feature type="transmembrane region" description="Helical" evidence="5">
    <location>
        <begin position="133"/>
        <end position="149"/>
    </location>
</feature>
<keyword evidence="3 5" id="KW-1133">Transmembrane helix</keyword>
<dbReference type="AlphaFoldDB" id="A0AAN6NJ37"/>
<evidence type="ECO:0000256" key="2">
    <source>
        <dbReference type="ARBA" id="ARBA00022692"/>
    </source>
</evidence>
<keyword evidence="2 5" id="KW-0812">Transmembrane</keyword>